<protein>
    <submittedName>
        <fullName evidence="1">Uncharacterized protein</fullName>
    </submittedName>
</protein>
<evidence type="ECO:0000313" key="2">
    <source>
        <dbReference type="Proteomes" id="UP000824116"/>
    </source>
</evidence>
<comment type="caution">
    <text evidence="1">The sequence shown here is derived from an EMBL/GenBank/DDBJ whole genome shotgun (WGS) entry which is preliminary data.</text>
</comment>
<evidence type="ECO:0000313" key="1">
    <source>
        <dbReference type="EMBL" id="HIZ75045.1"/>
    </source>
</evidence>
<gene>
    <name evidence="1" type="ORF">H9723_07380</name>
</gene>
<sequence>KFTMANLSFMYVLFETFHLSNVLNPLYTKARWGTTKKRIKRQKLYFEKSSQKTCCKEKTDMIVFE</sequence>
<name>A0A9D2G9Q6_9FIRM</name>
<accession>A0A9D2G9Q6</accession>
<proteinExistence type="predicted"/>
<reference evidence="1" key="2">
    <citation type="submission" date="2021-04" db="EMBL/GenBank/DDBJ databases">
        <authorList>
            <person name="Gilroy R."/>
        </authorList>
    </citation>
    <scope>NUCLEOTIDE SEQUENCE</scope>
    <source>
        <strain evidence="1">CHK196-3914</strain>
    </source>
</reference>
<organism evidence="1 2">
    <name type="scientific">Candidatus Mediterraneibacter stercoravium</name>
    <dbReference type="NCBI Taxonomy" id="2838685"/>
    <lineage>
        <taxon>Bacteria</taxon>
        <taxon>Bacillati</taxon>
        <taxon>Bacillota</taxon>
        <taxon>Clostridia</taxon>
        <taxon>Lachnospirales</taxon>
        <taxon>Lachnospiraceae</taxon>
        <taxon>Mediterraneibacter</taxon>
    </lineage>
</organism>
<feature type="non-terminal residue" evidence="1">
    <location>
        <position position="1"/>
    </location>
</feature>
<dbReference type="Proteomes" id="UP000824116">
    <property type="component" value="Unassembled WGS sequence"/>
</dbReference>
<dbReference type="AlphaFoldDB" id="A0A9D2G9Q6"/>
<dbReference type="EMBL" id="DXAY01000175">
    <property type="protein sequence ID" value="HIZ75045.1"/>
    <property type="molecule type" value="Genomic_DNA"/>
</dbReference>
<reference evidence="1" key="1">
    <citation type="journal article" date="2021" name="PeerJ">
        <title>Extensive microbial diversity within the chicken gut microbiome revealed by metagenomics and culture.</title>
        <authorList>
            <person name="Gilroy R."/>
            <person name="Ravi A."/>
            <person name="Getino M."/>
            <person name="Pursley I."/>
            <person name="Horton D.L."/>
            <person name="Alikhan N.F."/>
            <person name="Baker D."/>
            <person name="Gharbi K."/>
            <person name="Hall N."/>
            <person name="Watson M."/>
            <person name="Adriaenssens E.M."/>
            <person name="Foster-Nyarko E."/>
            <person name="Jarju S."/>
            <person name="Secka A."/>
            <person name="Antonio M."/>
            <person name="Oren A."/>
            <person name="Chaudhuri R.R."/>
            <person name="La Ragione R."/>
            <person name="Hildebrand F."/>
            <person name="Pallen M.J."/>
        </authorList>
    </citation>
    <scope>NUCLEOTIDE SEQUENCE</scope>
    <source>
        <strain evidence="1">CHK196-3914</strain>
    </source>
</reference>